<feature type="transmembrane region" description="Helical" evidence="1">
    <location>
        <begin position="12"/>
        <end position="33"/>
    </location>
</feature>
<dbReference type="KEGG" id="ams:AMIS_79510"/>
<evidence type="ECO:0000313" key="2">
    <source>
        <dbReference type="EMBL" id="BAL93171.1"/>
    </source>
</evidence>
<gene>
    <name evidence="2" type="ordered locus">AMIS_79510</name>
</gene>
<dbReference type="EMBL" id="AP012319">
    <property type="protein sequence ID" value="BAL93171.1"/>
    <property type="molecule type" value="Genomic_DNA"/>
</dbReference>
<evidence type="ECO:0000313" key="3">
    <source>
        <dbReference type="Proteomes" id="UP000007882"/>
    </source>
</evidence>
<organism evidence="2 3">
    <name type="scientific">Actinoplanes missouriensis (strain ATCC 14538 / DSM 43046 / CBS 188.64 / JCM 3121 / NBRC 102363 / NCIMB 12654 / NRRL B-3342 / UNCC 431)</name>
    <dbReference type="NCBI Taxonomy" id="512565"/>
    <lineage>
        <taxon>Bacteria</taxon>
        <taxon>Bacillati</taxon>
        <taxon>Actinomycetota</taxon>
        <taxon>Actinomycetes</taxon>
        <taxon>Micromonosporales</taxon>
        <taxon>Micromonosporaceae</taxon>
        <taxon>Actinoplanes</taxon>
    </lineage>
</organism>
<sequence length="160" mass="16102">MSTQAKPRFSPTAIWGITSVGVLVTALVLWAGWPAQAAELTPGTAEVYLIDDELTTPAPTGEKSGWFGTLSTPCDFDSWYVESAGTAMCATLDGPKGTVTLGGAGKSIAVATEGQQAITGWVAEAGSGGAKAPTRALLVRDGDPIGVVAVAEPGTVVPVG</sequence>
<keyword evidence="1" id="KW-0812">Transmembrane</keyword>
<keyword evidence="1" id="KW-1133">Transmembrane helix</keyword>
<evidence type="ECO:0000256" key="1">
    <source>
        <dbReference type="SAM" id="Phobius"/>
    </source>
</evidence>
<dbReference type="AlphaFoldDB" id="I0HJI4"/>
<name>I0HJI4_ACTM4</name>
<dbReference type="HOGENOM" id="CLU_1648511_0_0_11"/>
<proteinExistence type="predicted"/>
<reference evidence="2 3" key="1">
    <citation type="submission" date="2012-02" db="EMBL/GenBank/DDBJ databases">
        <title>Complete genome sequence of Actinoplanes missouriensis 431 (= NBRC 102363).</title>
        <authorList>
            <person name="Ohnishi Y."/>
            <person name="Ishikawa J."/>
            <person name="Sekine M."/>
            <person name="Hosoyama A."/>
            <person name="Harada T."/>
            <person name="Narita H."/>
            <person name="Hata T."/>
            <person name="Konno Y."/>
            <person name="Tutikane K."/>
            <person name="Fujita N."/>
            <person name="Horinouchi S."/>
            <person name="Hayakawa M."/>
        </authorList>
    </citation>
    <scope>NUCLEOTIDE SEQUENCE [LARGE SCALE GENOMIC DNA]</scope>
    <source>
        <strain evidence="3">ATCC 14538 / DSM 43046 / CBS 188.64 / JCM 3121 / NBRC 102363 / NCIMB 12654 / NRRL B-3342 / UNCC 431</strain>
    </source>
</reference>
<keyword evidence="1" id="KW-0472">Membrane</keyword>
<accession>I0HJI4</accession>
<keyword evidence="3" id="KW-1185">Reference proteome</keyword>
<dbReference type="Proteomes" id="UP000007882">
    <property type="component" value="Chromosome"/>
</dbReference>
<protein>
    <submittedName>
        <fullName evidence="2">Uncharacterized protein</fullName>
    </submittedName>
</protein>
<dbReference type="STRING" id="512565.AMIS_79510"/>
<dbReference type="RefSeq" id="WP_014448053.1">
    <property type="nucleotide sequence ID" value="NC_017093.1"/>
</dbReference>
<dbReference type="OrthoDB" id="3296102at2"/>
<dbReference type="PATRIC" id="fig|512565.3.peg.7971"/>